<dbReference type="InterPro" id="IPR002068">
    <property type="entry name" value="A-crystallin/Hsp20_dom"/>
</dbReference>
<dbReference type="CDD" id="cd06464">
    <property type="entry name" value="ACD_sHsps-like"/>
    <property type="match status" value="1"/>
</dbReference>
<feature type="region of interest" description="Disordered" evidence="4">
    <location>
        <begin position="29"/>
        <end position="112"/>
    </location>
</feature>
<comment type="similarity">
    <text evidence="2 3">Belongs to the small heat shock protein (HSP20) family.</text>
</comment>
<evidence type="ECO:0000256" key="4">
    <source>
        <dbReference type="SAM" id="MobiDB-lite"/>
    </source>
</evidence>
<dbReference type="AlphaFoldDB" id="A0A6V7QVJ7"/>
<sequence>MAAMIISRRAHPVSTFLHVLRLSAAAASSSRSFAADAGQETSVDVGRRPSPLPSAAAPPPPPLPAAPAPGPEPAPAISSPPSSQVLFPSLSHRPRPIPPDKISNLSIPDPWDPFNPGRALSQMLSLADQFLDVPFTRGGGGGGGLRRGWDAREDEKALYVKVEMPGLGKEDVKVWVEGNTLVIQGEEDEDEEDEDEGDAKEETGRQGRRQRRVRERGRGRGGGGGSAGG</sequence>
<feature type="compositionally biased region" description="Acidic residues" evidence="4">
    <location>
        <begin position="185"/>
        <end position="199"/>
    </location>
</feature>
<evidence type="ECO:0000259" key="5">
    <source>
        <dbReference type="PROSITE" id="PS01031"/>
    </source>
</evidence>
<dbReference type="PANTHER" id="PTHR46733">
    <property type="entry name" value="26.5 KDA HEAT SHOCK PROTEIN, MITOCHONDRIAL"/>
    <property type="match status" value="1"/>
</dbReference>
<evidence type="ECO:0000256" key="1">
    <source>
        <dbReference type="ARBA" id="ARBA00023016"/>
    </source>
</evidence>
<feature type="region of interest" description="Disordered" evidence="4">
    <location>
        <begin position="180"/>
        <end position="229"/>
    </location>
</feature>
<accession>A0A6V7QVJ7</accession>
<dbReference type="PANTHER" id="PTHR46733:SF4">
    <property type="entry name" value="HEAT SHOCK PROTEIN 21, CHLOROPLASTIC"/>
    <property type="match status" value="1"/>
</dbReference>
<organism evidence="6">
    <name type="scientific">Ananas comosus var. bracteatus</name>
    <name type="common">red pineapple</name>
    <dbReference type="NCBI Taxonomy" id="296719"/>
    <lineage>
        <taxon>Eukaryota</taxon>
        <taxon>Viridiplantae</taxon>
        <taxon>Streptophyta</taxon>
        <taxon>Embryophyta</taxon>
        <taxon>Tracheophyta</taxon>
        <taxon>Spermatophyta</taxon>
        <taxon>Magnoliopsida</taxon>
        <taxon>Liliopsida</taxon>
        <taxon>Poales</taxon>
        <taxon>Bromeliaceae</taxon>
        <taxon>Bromelioideae</taxon>
        <taxon>Ananas</taxon>
    </lineage>
</organism>
<feature type="compositionally biased region" description="Pro residues" evidence="4">
    <location>
        <begin position="50"/>
        <end position="74"/>
    </location>
</feature>
<feature type="compositionally biased region" description="Basic residues" evidence="4">
    <location>
        <begin position="206"/>
        <end position="219"/>
    </location>
</feature>
<dbReference type="Pfam" id="PF00011">
    <property type="entry name" value="HSP20"/>
    <property type="match status" value="1"/>
</dbReference>
<reference evidence="6" key="1">
    <citation type="submission" date="2020-07" db="EMBL/GenBank/DDBJ databases">
        <authorList>
            <person name="Lin J."/>
        </authorList>
    </citation>
    <scope>NUCLEOTIDE SEQUENCE</scope>
</reference>
<dbReference type="InterPro" id="IPR044587">
    <property type="entry name" value="HSP21-like"/>
</dbReference>
<gene>
    <name evidence="6" type="ORF">CB5_LOCUS30390</name>
</gene>
<feature type="compositionally biased region" description="Gly residues" evidence="4">
    <location>
        <begin position="220"/>
        <end position="229"/>
    </location>
</feature>
<dbReference type="Gene3D" id="2.60.40.790">
    <property type="match status" value="1"/>
</dbReference>
<name>A0A6V7QVJ7_ANACO</name>
<keyword evidence="1" id="KW-0346">Stress response</keyword>
<feature type="domain" description="SHSP" evidence="5">
    <location>
        <begin position="140"/>
        <end position="229"/>
    </location>
</feature>
<evidence type="ECO:0000256" key="3">
    <source>
        <dbReference type="RuleBase" id="RU003616"/>
    </source>
</evidence>
<dbReference type="GO" id="GO:0009408">
    <property type="term" value="P:response to heat"/>
    <property type="evidence" value="ECO:0007669"/>
    <property type="project" value="InterPro"/>
</dbReference>
<dbReference type="EMBL" id="CAJEUB010000039">
    <property type="protein sequence ID" value="CAD1847179.1"/>
    <property type="molecule type" value="Genomic_DNA"/>
</dbReference>
<evidence type="ECO:0000313" key="6">
    <source>
        <dbReference type="EMBL" id="CAD1847179.1"/>
    </source>
</evidence>
<dbReference type="SUPFAM" id="SSF49764">
    <property type="entry name" value="HSP20-like chaperones"/>
    <property type="match status" value="1"/>
</dbReference>
<proteinExistence type="inferred from homology"/>
<dbReference type="PROSITE" id="PS01031">
    <property type="entry name" value="SHSP"/>
    <property type="match status" value="1"/>
</dbReference>
<dbReference type="InterPro" id="IPR008978">
    <property type="entry name" value="HSP20-like_chaperone"/>
</dbReference>
<protein>
    <recommendedName>
        <fullName evidence="5">SHSP domain-containing protein</fullName>
    </recommendedName>
</protein>
<evidence type="ECO:0000256" key="2">
    <source>
        <dbReference type="PROSITE-ProRule" id="PRU00285"/>
    </source>
</evidence>